<feature type="transmembrane region" description="Helical" evidence="8">
    <location>
        <begin position="75"/>
        <end position="93"/>
    </location>
</feature>
<dbReference type="GO" id="GO:0005886">
    <property type="term" value="C:plasma membrane"/>
    <property type="evidence" value="ECO:0007669"/>
    <property type="project" value="UniProtKB-SubCell"/>
</dbReference>
<evidence type="ECO:0000259" key="9">
    <source>
        <dbReference type="Pfam" id="PF13231"/>
    </source>
</evidence>
<feature type="transmembrane region" description="Helical" evidence="8">
    <location>
        <begin position="195"/>
        <end position="216"/>
    </location>
</feature>
<evidence type="ECO:0000313" key="11">
    <source>
        <dbReference type="Proteomes" id="UP000027318"/>
    </source>
</evidence>
<keyword evidence="4" id="KW-0808">Transferase</keyword>
<feature type="transmembrane region" description="Helical" evidence="8">
    <location>
        <begin position="154"/>
        <end position="183"/>
    </location>
</feature>
<accession>A0A063Y4P5</accession>
<dbReference type="InterPro" id="IPR050297">
    <property type="entry name" value="LipidA_mod_glycosyltrf_83"/>
</dbReference>
<feature type="transmembrane region" description="Helical" evidence="8">
    <location>
        <begin position="283"/>
        <end position="303"/>
    </location>
</feature>
<evidence type="ECO:0000256" key="8">
    <source>
        <dbReference type="SAM" id="Phobius"/>
    </source>
</evidence>
<dbReference type="STRING" id="267850.ADINL_0707"/>
<feature type="transmembrane region" description="Helical" evidence="8">
    <location>
        <begin position="12"/>
        <end position="31"/>
    </location>
</feature>
<evidence type="ECO:0000256" key="6">
    <source>
        <dbReference type="ARBA" id="ARBA00022989"/>
    </source>
</evidence>
<evidence type="ECO:0000256" key="2">
    <source>
        <dbReference type="ARBA" id="ARBA00022475"/>
    </source>
</evidence>
<keyword evidence="7 8" id="KW-0472">Membrane</keyword>
<comment type="caution">
    <text evidence="10">The sequence shown here is derived from an EMBL/GenBank/DDBJ whole genome shotgun (WGS) entry which is preliminary data.</text>
</comment>
<dbReference type="RefSeq" id="WP_036544054.1">
    <property type="nucleotide sequence ID" value="NZ_JMSZ01000016.1"/>
</dbReference>
<keyword evidence="3" id="KW-0328">Glycosyltransferase</keyword>
<keyword evidence="2" id="KW-1003">Cell membrane</keyword>
<dbReference type="Pfam" id="PF13231">
    <property type="entry name" value="PMT_2"/>
    <property type="match status" value="1"/>
</dbReference>
<feature type="transmembrane region" description="Helical" evidence="8">
    <location>
        <begin position="315"/>
        <end position="335"/>
    </location>
</feature>
<sequence length="490" mass="55551">MKHWRALGDTTHQVWLLLLLNALLWTLLPWLSVYSLPLDVVEGLFWGQEWQWGYYKHPPLPAWLVNLSWMGLGDLGPFVLSQLSLLITFVYVWRLGLRLLGREQAALGTLLLLGVYYFTWPSPEYNHNIAQMPIWAAAVFYYHRALHSEHYRDWLLLGFCAALGLLTKYVTLVLLAVLFLHLLTRSSGRKQLLRWPLWSAVALMLLLCLPHLIWLVQHEFLPLQYAQQRSNGSNGLQAHLFGPLKFLLVQLLDHLPLLLLLAATGLLRSGIWSRDQADADARWFLICIGLGPALLTALVAGVTGTGLRDMWGTPMWNLSGLLLVSWWITPLSVIAQRRLLRGTWVMVLLLIALRLVDMSLLPYLKDKPSRTGWPDKAMATQLEREWQADTLCPLRVVAAEYWLGGLVSLRAAERPSVLVEGRFDYSPWIEPQQLAHTGALLVWQESAMPAALAALGEPSRQGELQLDWPVSNAEPLTLYWAILPPAMACE</sequence>
<gene>
    <name evidence="10" type="ORF">ADINL_0707</name>
</gene>
<dbReference type="AlphaFoldDB" id="A0A063Y4P5"/>
<dbReference type="PANTHER" id="PTHR33908">
    <property type="entry name" value="MANNOSYLTRANSFERASE YKCB-RELATED"/>
    <property type="match status" value="1"/>
</dbReference>
<evidence type="ECO:0000313" key="10">
    <source>
        <dbReference type="EMBL" id="KDE40115.1"/>
    </source>
</evidence>
<protein>
    <recommendedName>
        <fullName evidence="9">Glycosyltransferase RgtA/B/C/D-like domain-containing protein</fullName>
    </recommendedName>
</protein>
<keyword evidence="11" id="KW-1185">Reference proteome</keyword>
<dbReference type="EMBL" id="JMSZ01000016">
    <property type="protein sequence ID" value="KDE40115.1"/>
    <property type="molecule type" value="Genomic_DNA"/>
</dbReference>
<organism evidence="10 11">
    <name type="scientific">Nitrincola lacisaponensis</name>
    <dbReference type="NCBI Taxonomy" id="267850"/>
    <lineage>
        <taxon>Bacteria</taxon>
        <taxon>Pseudomonadati</taxon>
        <taxon>Pseudomonadota</taxon>
        <taxon>Gammaproteobacteria</taxon>
        <taxon>Oceanospirillales</taxon>
        <taxon>Oceanospirillaceae</taxon>
        <taxon>Nitrincola</taxon>
    </lineage>
</organism>
<dbReference type="Proteomes" id="UP000027318">
    <property type="component" value="Unassembled WGS sequence"/>
</dbReference>
<dbReference type="PANTHER" id="PTHR33908:SF9">
    <property type="entry name" value="BLL5595 PROTEIN"/>
    <property type="match status" value="1"/>
</dbReference>
<comment type="subcellular location">
    <subcellularLocation>
        <location evidence="1">Cell membrane</location>
        <topology evidence="1">Multi-pass membrane protein</topology>
    </subcellularLocation>
</comment>
<dbReference type="InterPro" id="IPR038731">
    <property type="entry name" value="RgtA/B/C-like"/>
</dbReference>
<evidence type="ECO:0000256" key="4">
    <source>
        <dbReference type="ARBA" id="ARBA00022679"/>
    </source>
</evidence>
<keyword evidence="5 8" id="KW-0812">Transmembrane</keyword>
<name>A0A063Y4P5_9GAMM</name>
<feature type="domain" description="Glycosyltransferase RgtA/B/C/D-like" evidence="9">
    <location>
        <begin position="56"/>
        <end position="214"/>
    </location>
</feature>
<dbReference type="GO" id="GO:0009103">
    <property type="term" value="P:lipopolysaccharide biosynthetic process"/>
    <property type="evidence" value="ECO:0007669"/>
    <property type="project" value="UniProtKB-ARBA"/>
</dbReference>
<feature type="transmembrane region" description="Helical" evidence="8">
    <location>
        <begin position="254"/>
        <end position="271"/>
    </location>
</feature>
<feature type="transmembrane region" description="Helical" evidence="8">
    <location>
        <begin position="105"/>
        <end position="123"/>
    </location>
</feature>
<proteinExistence type="predicted"/>
<evidence type="ECO:0000256" key="1">
    <source>
        <dbReference type="ARBA" id="ARBA00004651"/>
    </source>
</evidence>
<evidence type="ECO:0000256" key="3">
    <source>
        <dbReference type="ARBA" id="ARBA00022676"/>
    </source>
</evidence>
<evidence type="ECO:0000256" key="7">
    <source>
        <dbReference type="ARBA" id="ARBA00023136"/>
    </source>
</evidence>
<reference evidence="10 11" key="1">
    <citation type="journal article" date="2005" name="Int. J. Syst. Evol. Microbiol.">
        <title>Nitrincola lacisaponensis gen. nov., sp. nov., a novel alkaliphilic bacterium isolated from an alkaline, saline lake.</title>
        <authorList>
            <person name="Dimitriu P.A."/>
            <person name="Shukla S.K."/>
            <person name="Conradt J."/>
            <person name="Marquez M.C."/>
            <person name="Ventosa A."/>
            <person name="Maglia A."/>
            <person name="Peyton B.M."/>
            <person name="Pinkart H.C."/>
            <person name="Mormile M.R."/>
        </authorList>
    </citation>
    <scope>NUCLEOTIDE SEQUENCE [LARGE SCALE GENOMIC DNA]</scope>
    <source>
        <strain evidence="10 11">4CA</strain>
    </source>
</reference>
<dbReference type="OrthoDB" id="108054at2"/>
<dbReference type="GO" id="GO:0016763">
    <property type="term" value="F:pentosyltransferase activity"/>
    <property type="evidence" value="ECO:0007669"/>
    <property type="project" value="TreeGrafter"/>
</dbReference>
<evidence type="ECO:0000256" key="5">
    <source>
        <dbReference type="ARBA" id="ARBA00022692"/>
    </source>
</evidence>
<feature type="transmembrane region" description="Helical" evidence="8">
    <location>
        <begin position="342"/>
        <end position="364"/>
    </location>
</feature>
<keyword evidence="6 8" id="KW-1133">Transmembrane helix</keyword>